<comment type="subcellular location">
    <subcellularLocation>
        <location evidence="1">Cell membrane</location>
        <topology evidence="1">Multi-pass membrane protein</topology>
    </subcellularLocation>
</comment>
<sequence>MISYLQQDISVRNKQGLKKLSSKEQYKLIQLLTNLLSAGFQLTDIIAFLKKSQLVKLQYVLSMEDSLLKGRGLADMLVGLGFSDAILTQISLADGHGDIKKTLFNIQNYLKQMTQLKRKTIEVITYPIMLLLFLFVIMLGLRHYLVPQLEETNQITDFLNHFPTYFLGFGLALVLLLGVGWLRWRSQSRLNCLSHLSTFPFLGKLLQQYLTAYYAREWGTLIGQGLELPMILDIMATEKSSLMQELAEDIRASLLAGQAFPTKVATYPFFKKELSLMIEYGEIKSKLGQELEIYAQESWARFFSQLHQATQFIQPVIFLMIALIIVMIYAAILLPIYQDMGGLI</sequence>
<feature type="domain" description="Type II secretion system protein GspF" evidence="8">
    <location>
        <begin position="29"/>
        <end position="147"/>
    </location>
</feature>
<evidence type="ECO:0000256" key="4">
    <source>
        <dbReference type="ARBA" id="ARBA00022692"/>
    </source>
</evidence>
<dbReference type="Proteomes" id="UP001186118">
    <property type="component" value="Unassembled WGS sequence"/>
</dbReference>
<evidence type="ECO:0000256" key="6">
    <source>
        <dbReference type="ARBA" id="ARBA00023136"/>
    </source>
</evidence>
<dbReference type="PANTHER" id="PTHR30012:SF0">
    <property type="entry name" value="TYPE II SECRETION SYSTEM PROTEIN F-RELATED"/>
    <property type="match status" value="1"/>
</dbReference>
<dbReference type="EMBL" id="JAGQEX010000023">
    <property type="protein sequence ID" value="MDV5977702.1"/>
    <property type="molecule type" value="Genomic_DNA"/>
</dbReference>
<dbReference type="AlphaFoldDB" id="A0AAE4TT67"/>
<dbReference type="PRINTS" id="PR00812">
    <property type="entry name" value="BCTERIALGSPF"/>
</dbReference>
<feature type="domain" description="Type II secretion system protein GspF" evidence="8">
    <location>
        <begin position="215"/>
        <end position="335"/>
    </location>
</feature>
<dbReference type="InterPro" id="IPR018076">
    <property type="entry name" value="T2SS_GspF_dom"/>
</dbReference>
<keyword evidence="6 7" id="KW-0472">Membrane</keyword>
<organism evidence="9 10">
    <name type="scientific">Streptococcus canis</name>
    <dbReference type="NCBI Taxonomy" id="1329"/>
    <lineage>
        <taxon>Bacteria</taxon>
        <taxon>Bacillati</taxon>
        <taxon>Bacillota</taxon>
        <taxon>Bacilli</taxon>
        <taxon>Lactobacillales</taxon>
        <taxon>Streptococcaceae</taxon>
        <taxon>Streptococcus</taxon>
    </lineage>
</organism>
<accession>A0AAE4TT67</accession>
<dbReference type="PANTHER" id="PTHR30012">
    <property type="entry name" value="GENERAL SECRETION PATHWAY PROTEIN"/>
    <property type="match status" value="1"/>
</dbReference>
<dbReference type="InterPro" id="IPR047692">
    <property type="entry name" value="T4P_ComGB"/>
</dbReference>
<feature type="transmembrane region" description="Helical" evidence="7">
    <location>
        <begin position="123"/>
        <end position="145"/>
    </location>
</feature>
<keyword evidence="5 7" id="KW-1133">Transmembrane helix</keyword>
<feature type="transmembrane region" description="Helical" evidence="7">
    <location>
        <begin position="165"/>
        <end position="184"/>
    </location>
</feature>
<dbReference type="RefSeq" id="WP_317610476.1">
    <property type="nucleotide sequence ID" value="NZ_JAGQEX010000023.1"/>
</dbReference>
<dbReference type="Pfam" id="PF00482">
    <property type="entry name" value="T2SSF"/>
    <property type="match status" value="2"/>
</dbReference>
<keyword evidence="3" id="KW-1003">Cell membrane</keyword>
<evidence type="ECO:0000259" key="8">
    <source>
        <dbReference type="Pfam" id="PF00482"/>
    </source>
</evidence>
<evidence type="ECO:0000313" key="10">
    <source>
        <dbReference type="Proteomes" id="UP001186118"/>
    </source>
</evidence>
<evidence type="ECO:0000313" key="9">
    <source>
        <dbReference type="EMBL" id="MDV5977702.1"/>
    </source>
</evidence>
<evidence type="ECO:0000256" key="1">
    <source>
        <dbReference type="ARBA" id="ARBA00004651"/>
    </source>
</evidence>
<reference evidence="9" key="1">
    <citation type="submission" date="2021-04" db="EMBL/GenBank/DDBJ databases">
        <title>Draft genomes of 20 S. canis strains.</title>
        <authorList>
            <person name="Pagnossin D."/>
            <person name="Weir W."/>
            <person name="Smith A."/>
            <person name="Ure R."/>
            <person name="Oravcova K."/>
        </authorList>
    </citation>
    <scope>NUCLEOTIDE SEQUENCE</scope>
    <source>
        <strain evidence="9">284</strain>
    </source>
</reference>
<comment type="caution">
    <text evidence="9">The sequence shown here is derived from an EMBL/GenBank/DDBJ whole genome shotgun (WGS) entry which is preliminary data.</text>
</comment>
<feature type="transmembrane region" description="Helical" evidence="7">
    <location>
        <begin position="316"/>
        <end position="337"/>
    </location>
</feature>
<evidence type="ECO:0000256" key="2">
    <source>
        <dbReference type="ARBA" id="ARBA00005745"/>
    </source>
</evidence>
<proteinExistence type="inferred from homology"/>
<gene>
    <name evidence="9" type="ORF">KB584_09605</name>
</gene>
<keyword evidence="4 7" id="KW-0812">Transmembrane</keyword>
<dbReference type="InterPro" id="IPR003004">
    <property type="entry name" value="GspF/PilC"/>
</dbReference>
<dbReference type="GO" id="GO:0005886">
    <property type="term" value="C:plasma membrane"/>
    <property type="evidence" value="ECO:0007669"/>
    <property type="project" value="UniProtKB-SubCell"/>
</dbReference>
<evidence type="ECO:0000256" key="7">
    <source>
        <dbReference type="SAM" id="Phobius"/>
    </source>
</evidence>
<comment type="similarity">
    <text evidence="2">Belongs to the GSP F family.</text>
</comment>
<dbReference type="NCBIfam" id="NF041012">
    <property type="entry name" value="T4P_ComGB"/>
    <property type="match status" value="1"/>
</dbReference>
<dbReference type="Gene3D" id="1.20.81.30">
    <property type="entry name" value="Type II secretion system (T2SS), domain F"/>
    <property type="match status" value="2"/>
</dbReference>
<evidence type="ECO:0000256" key="5">
    <source>
        <dbReference type="ARBA" id="ARBA00022989"/>
    </source>
</evidence>
<protein>
    <submittedName>
        <fullName evidence="9">Type II secretion system F family protein</fullName>
    </submittedName>
</protein>
<dbReference type="InterPro" id="IPR042094">
    <property type="entry name" value="T2SS_GspF_sf"/>
</dbReference>
<evidence type="ECO:0000256" key="3">
    <source>
        <dbReference type="ARBA" id="ARBA00022475"/>
    </source>
</evidence>
<name>A0AAE4TT67_STRCB</name>